<sequence>MLGWSRRRAQAHDEPRSTKPRGSVRRHGSRSNRPRTSRPAHKSGHTLPTYRLTPRSRR</sequence>
<organism evidence="2">
    <name type="scientific">Siphoviridae sp. ct45W1</name>
    <dbReference type="NCBI Taxonomy" id="2823562"/>
    <lineage>
        <taxon>Viruses</taxon>
        <taxon>Duplodnaviria</taxon>
        <taxon>Heunggongvirae</taxon>
        <taxon>Uroviricota</taxon>
        <taxon>Caudoviricetes</taxon>
    </lineage>
</organism>
<evidence type="ECO:0000313" key="2">
    <source>
        <dbReference type="EMBL" id="DAD65637.1"/>
    </source>
</evidence>
<feature type="region of interest" description="Disordered" evidence="1">
    <location>
        <begin position="1"/>
        <end position="58"/>
    </location>
</feature>
<reference evidence="2" key="1">
    <citation type="journal article" date="2021" name="Proc. Natl. Acad. Sci. U.S.A.">
        <title>A Catalog of Tens of Thousands of Viruses from Human Metagenomes Reveals Hidden Associations with Chronic Diseases.</title>
        <authorList>
            <person name="Tisza M.J."/>
            <person name="Buck C.B."/>
        </authorList>
    </citation>
    <scope>NUCLEOTIDE SEQUENCE</scope>
    <source>
        <strain evidence="2">Ct45W1</strain>
    </source>
</reference>
<proteinExistence type="predicted"/>
<dbReference type="EMBL" id="BK014646">
    <property type="protein sequence ID" value="DAD65637.1"/>
    <property type="molecule type" value="Genomic_DNA"/>
</dbReference>
<evidence type="ECO:0000256" key="1">
    <source>
        <dbReference type="SAM" id="MobiDB-lite"/>
    </source>
</evidence>
<feature type="compositionally biased region" description="Basic residues" evidence="1">
    <location>
        <begin position="18"/>
        <end position="44"/>
    </location>
</feature>
<accession>A0A8S5L6X7</accession>
<name>A0A8S5L6X7_9CAUD</name>
<protein>
    <submittedName>
        <fullName evidence="2">Uncharacterized protein</fullName>
    </submittedName>
</protein>